<comment type="similarity">
    <text evidence="1">Belongs to the NSRP1 family.</text>
</comment>
<accession>A0ABZ1CPR1</accession>
<evidence type="ECO:0000313" key="6">
    <source>
        <dbReference type="Proteomes" id="UP001329825"/>
    </source>
</evidence>
<feature type="compositionally biased region" description="Basic and acidic residues" evidence="3">
    <location>
        <begin position="121"/>
        <end position="149"/>
    </location>
</feature>
<feature type="compositionally biased region" description="Basic and acidic residues" evidence="3">
    <location>
        <begin position="102"/>
        <end position="111"/>
    </location>
</feature>
<dbReference type="PANTHER" id="PTHR47845:SF1">
    <property type="entry name" value="NUCLEAR SPECKLE SPLICING REGULATORY PROTEIN 1 HOMOLOG"/>
    <property type="match status" value="1"/>
</dbReference>
<feature type="compositionally biased region" description="Basic and acidic residues" evidence="3">
    <location>
        <begin position="380"/>
        <end position="458"/>
    </location>
</feature>
<feature type="compositionally biased region" description="Polar residues" evidence="3">
    <location>
        <begin position="344"/>
        <end position="363"/>
    </location>
</feature>
<dbReference type="EMBL" id="CP141881">
    <property type="protein sequence ID" value="WRT63615.1"/>
    <property type="molecule type" value="Genomic_DNA"/>
</dbReference>
<dbReference type="GeneID" id="87952669"/>
<dbReference type="PANTHER" id="PTHR47845">
    <property type="entry name" value="NUCLEAR SPECKLE SPLICING REGULATORY PROTEIN 1 HOMOLOG"/>
    <property type="match status" value="1"/>
</dbReference>
<evidence type="ECO:0000259" key="4">
    <source>
        <dbReference type="Pfam" id="PF09745"/>
    </source>
</evidence>
<dbReference type="RefSeq" id="XP_062788355.1">
    <property type="nucleotide sequence ID" value="XM_062932304.1"/>
</dbReference>
<feature type="compositionally biased region" description="Basic and acidic residues" evidence="3">
    <location>
        <begin position="282"/>
        <end position="316"/>
    </location>
</feature>
<evidence type="ECO:0000256" key="2">
    <source>
        <dbReference type="ARBA" id="ARBA00023054"/>
    </source>
</evidence>
<evidence type="ECO:0000256" key="1">
    <source>
        <dbReference type="ARBA" id="ARBA00010126"/>
    </source>
</evidence>
<evidence type="ECO:0000256" key="3">
    <source>
        <dbReference type="SAM" id="MobiDB-lite"/>
    </source>
</evidence>
<dbReference type="InterPro" id="IPR018612">
    <property type="entry name" value="NSRP1_N"/>
</dbReference>
<gene>
    <name evidence="5" type="ORF">IL334_000538</name>
</gene>
<feature type="compositionally biased region" description="Low complexity" evidence="3">
    <location>
        <begin position="19"/>
        <end position="35"/>
    </location>
</feature>
<evidence type="ECO:0000313" key="5">
    <source>
        <dbReference type="EMBL" id="WRT63615.1"/>
    </source>
</evidence>
<dbReference type="Proteomes" id="UP001329825">
    <property type="component" value="Chromosome 1"/>
</dbReference>
<feature type="compositionally biased region" description="Acidic residues" evidence="3">
    <location>
        <begin position="57"/>
        <end position="67"/>
    </location>
</feature>
<sequence length="458" mass="51577">MTSNGTKLSFSFAPPPSTKPSSSSVTSSSSIAPKSNLELLMAKSKPKPTNGKSSLSFEDDEGDEDDSMMNALAGPSSKPSKTQGKVTAKAKAPVGQTNLLSRSERKAKEAAEAIDQSIFDYDEHYESMKMAERKHEESKKQEAEERKPKYIENFLASAQTRRLDKLRAEEKSLQREREKEGDEFIDKEKFVTEGYKKQMEEVRKAEEEEKIREEQLRKTRSGPGLTAFYKSMLEDSEAQHAAAVAATSAPTVGPSLAIRPPSVPTRKEQEDFVDEEEYDPLLAREAKAARENSGDTTTKEKAGTSRLDKDSGKEVEVNDNGEIVDKRSLLKAGLNITKKPKPSLPNSLLTGSRSNANGNQNDQDAIYKSRAVGASATYAERMERERKRLADQMREESEKKRTDEEERLKNEEEEAKRRRQGDNGDADRKRQEAKERYLARKRQREEEEKNPDKKAKEE</sequence>
<proteinExistence type="inferred from homology"/>
<protein>
    <recommendedName>
        <fullName evidence="4">Nuclear speckle splicing regulatory protein 1 N-terminal domain-containing protein</fullName>
    </recommendedName>
</protein>
<name>A0ABZ1CPR1_9TREE</name>
<feature type="region of interest" description="Disordered" evidence="3">
    <location>
        <begin position="1"/>
        <end position="149"/>
    </location>
</feature>
<feature type="region of interest" description="Disordered" evidence="3">
    <location>
        <begin position="244"/>
        <end position="458"/>
    </location>
</feature>
<dbReference type="Pfam" id="PF09745">
    <property type="entry name" value="NSRP1_N"/>
    <property type="match status" value="1"/>
</dbReference>
<keyword evidence="6" id="KW-1185">Reference proteome</keyword>
<feature type="domain" description="Nuclear speckle splicing regulatory protein 1 N-terminal" evidence="4">
    <location>
        <begin position="105"/>
        <end position="220"/>
    </location>
</feature>
<dbReference type="InterPro" id="IPR053246">
    <property type="entry name" value="NS_splicing_regulatory_protein"/>
</dbReference>
<reference evidence="5 6" key="1">
    <citation type="submission" date="2024-01" db="EMBL/GenBank/DDBJ databases">
        <title>Comparative genomics of Cryptococcus and Kwoniella reveals pathogenesis evolution and contrasting modes of karyotype evolution via chromosome fusion or intercentromeric recombination.</title>
        <authorList>
            <person name="Coelho M.A."/>
            <person name="David-Palma M."/>
            <person name="Shea T."/>
            <person name="Bowers K."/>
            <person name="McGinley-Smith S."/>
            <person name="Mohammad A.W."/>
            <person name="Gnirke A."/>
            <person name="Yurkov A.M."/>
            <person name="Nowrousian M."/>
            <person name="Sun S."/>
            <person name="Cuomo C.A."/>
            <person name="Heitman J."/>
        </authorList>
    </citation>
    <scope>NUCLEOTIDE SEQUENCE [LARGE SCALE GENOMIC DNA]</scope>
    <source>
        <strain evidence="5">CBS 11374</strain>
    </source>
</reference>
<keyword evidence="2" id="KW-0175">Coiled coil</keyword>
<organism evidence="5 6">
    <name type="scientific">Kwoniella shivajii</name>
    <dbReference type="NCBI Taxonomy" id="564305"/>
    <lineage>
        <taxon>Eukaryota</taxon>
        <taxon>Fungi</taxon>
        <taxon>Dikarya</taxon>
        <taxon>Basidiomycota</taxon>
        <taxon>Agaricomycotina</taxon>
        <taxon>Tremellomycetes</taxon>
        <taxon>Tremellales</taxon>
        <taxon>Cryptococcaceae</taxon>
        <taxon>Kwoniella</taxon>
    </lineage>
</organism>